<gene>
    <name evidence="19" type="ORF">LY89DRAFT_205464</name>
</gene>
<protein>
    <recommendedName>
        <fullName evidence="16">lytic cellulose monooxygenase (C4-dehydrogenating)</fullName>
        <ecNumber evidence="16">1.14.99.56</ecNumber>
    </recommendedName>
</protein>
<keyword evidence="5 17" id="KW-0732">Signal</keyword>
<keyword evidence="13" id="KW-0624">Polysaccharide degradation</keyword>
<keyword evidence="7" id="KW-0560">Oxidoreductase</keyword>
<evidence type="ECO:0000256" key="9">
    <source>
        <dbReference type="ARBA" id="ARBA00023033"/>
    </source>
</evidence>
<dbReference type="AlphaFoldDB" id="A0A194WXK9"/>
<dbReference type="InterPro" id="IPR005103">
    <property type="entry name" value="AA9_LPMO"/>
</dbReference>
<proteinExistence type="inferred from homology"/>
<evidence type="ECO:0000259" key="18">
    <source>
        <dbReference type="Pfam" id="PF03443"/>
    </source>
</evidence>
<evidence type="ECO:0000256" key="12">
    <source>
        <dbReference type="ARBA" id="ARBA00023277"/>
    </source>
</evidence>
<keyword evidence="8" id="KW-0186">Copper</keyword>
<evidence type="ECO:0000256" key="4">
    <source>
        <dbReference type="ARBA" id="ARBA00022723"/>
    </source>
</evidence>
<dbReference type="GO" id="GO:0030245">
    <property type="term" value="P:cellulose catabolic process"/>
    <property type="evidence" value="ECO:0007669"/>
    <property type="project" value="UniProtKB-KW"/>
</dbReference>
<dbReference type="OrthoDB" id="3496539at2759"/>
<dbReference type="GO" id="GO:0004497">
    <property type="term" value="F:monooxygenase activity"/>
    <property type="evidence" value="ECO:0007669"/>
    <property type="project" value="UniProtKB-KW"/>
</dbReference>
<dbReference type="PANTHER" id="PTHR33353:SF10">
    <property type="entry name" value="ENDO-BETA-1,4-GLUCANASE D"/>
    <property type="match status" value="1"/>
</dbReference>
<dbReference type="InterPro" id="IPR049892">
    <property type="entry name" value="AA9"/>
</dbReference>
<keyword evidence="11" id="KW-0325">Glycoprotein</keyword>
<evidence type="ECO:0000256" key="5">
    <source>
        <dbReference type="ARBA" id="ARBA00022729"/>
    </source>
</evidence>
<evidence type="ECO:0000256" key="14">
    <source>
        <dbReference type="ARBA" id="ARBA00044502"/>
    </source>
</evidence>
<comment type="subcellular location">
    <subcellularLocation>
        <location evidence="2">Secreted</location>
    </subcellularLocation>
</comment>
<keyword evidence="12" id="KW-0119">Carbohydrate metabolism</keyword>
<dbReference type="EC" id="1.14.99.56" evidence="16"/>
<dbReference type="KEGG" id="psco:LY89DRAFT_205464"/>
<keyword evidence="20" id="KW-1185">Reference proteome</keyword>
<evidence type="ECO:0000256" key="3">
    <source>
        <dbReference type="ARBA" id="ARBA00022525"/>
    </source>
</evidence>
<evidence type="ECO:0000256" key="16">
    <source>
        <dbReference type="ARBA" id="ARBA00047174"/>
    </source>
</evidence>
<keyword evidence="10" id="KW-1015">Disulfide bond</keyword>
<evidence type="ECO:0000256" key="2">
    <source>
        <dbReference type="ARBA" id="ARBA00004613"/>
    </source>
</evidence>
<dbReference type="RefSeq" id="XP_018066677.1">
    <property type="nucleotide sequence ID" value="XM_018205818.1"/>
</dbReference>
<feature type="chain" id="PRO_5008267565" description="lytic cellulose monooxygenase (C4-dehydrogenating)" evidence="17">
    <location>
        <begin position="17"/>
        <end position="230"/>
    </location>
</feature>
<keyword evidence="9" id="KW-0503">Monooxygenase</keyword>
<dbReference type="PANTHER" id="PTHR33353">
    <property type="entry name" value="PUTATIVE (AFU_ORTHOLOGUE AFUA_1G12560)-RELATED"/>
    <property type="match status" value="1"/>
</dbReference>
<reference evidence="19 20" key="1">
    <citation type="submission" date="2015-10" db="EMBL/GenBank/DDBJ databases">
        <title>Full genome of DAOMC 229536 Phialocephala scopiformis, a fungal endophyte of spruce producing the potent anti-insectan compound rugulosin.</title>
        <authorList>
            <consortium name="DOE Joint Genome Institute"/>
            <person name="Walker A.K."/>
            <person name="Frasz S.L."/>
            <person name="Seifert K.A."/>
            <person name="Miller J.D."/>
            <person name="Mondo S.J."/>
            <person name="Labutti K."/>
            <person name="Lipzen A."/>
            <person name="Dockter R."/>
            <person name="Kennedy M."/>
            <person name="Grigoriev I.V."/>
            <person name="Spatafora J.W."/>
        </authorList>
    </citation>
    <scope>NUCLEOTIDE SEQUENCE [LARGE SCALE GENOMIC DNA]</scope>
    <source>
        <strain evidence="19 20">CBS 120377</strain>
    </source>
</reference>
<evidence type="ECO:0000256" key="8">
    <source>
        <dbReference type="ARBA" id="ARBA00023008"/>
    </source>
</evidence>
<feature type="domain" description="Auxiliary Activity family 9 catalytic" evidence="18">
    <location>
        <begin position="17"/>
        <end position="220"/>
    </location>
</feature>
<evidence type="ECO:0000256" key="15">
    <source>
        <dbReference type="ARBA" id="ARBA00045077"/>
    </source>
</evidence>
<evidence type="ECO:0000256" key="7">
    <source>
        <dbReference type="ARBA" id="ARBA00023002"/>
    </source>
</evidence>
<keyword evidence="4" id="KW-0479">Metal-binding</keyword>
<dbReference type="EMBL" id="KQ947424">
    <property type="protein sequence ID" value="KUJ12322.1"/>
    <property type="molecule type" value="Genomic_DNA"/>
</dbReference>
<comment type="catalytic activity">
    <reaction evidence="15">
        <text>[(1-&gt;4)-beta-D-glucosyl]n+m + reduced acceptor + O2 = 4-dehydro-beta-D-glucosyl-[(1-&gt;4)-beta-D-glucosyl]n-1 + [(1-&gt;4)-beta-D-glucosyl]m + acceptor + H2O.</text>
        <dbReference type="EC" id="1.14.99.56"/>
    </reaction>
</comment>
<dbReference type="GO" id="GO:0046872">
    <property type="term" value="F:metal ion binding"/>
    <property type="evidence" value="ECO:0007669"/>
    <property type="project" value="UniProtKB-KW"/>
</dbReference>
<organism evidence="19 20">
    <name type="scientific">Mollisia scopiformis</name>
    <name type="common">Conifer needle endophyte fungus</name>
    <name type="synonym">Phialocephala scopiformis</name>
    <dbReference type="NCBI Taxonomy" id="149040"/>
    <lineage>
        <taxon>Eukaryota</taxon>
        <taxon>Fungi</taxon>
        <taxon>Dikarya</taxon>
        <taxon>Ascomycota</taxon>
        <taxon>Pezizomycotina</taxon>
        <taxon>Leotiomycetes</taxon>
        <taxon>Helotiales</taxon>
        <taxon>Mollisiaceae</taxon>
        <taxon>Mollisia</taxon>
    </lineage>
</organism>
<dbReference type="STRING" id="149040.A0A194WXK9"/>
<evidence type="ECO:0000256" key="17">
    <source>
        <dbReference type="SAM" id="SignalP"/>
    </source>
</evidence>
<dbReference type="CDD" id="cd21175">
    <property type="entry name" value="LPMO_AA9"/>
    <property type="match status" value="1"/>
</dbReference>
<evidence type="ECO:0000313" key="20">
    <source>
        <dbReference type="Proteomes" id="UP000070700"/>
    </source>
</evidence>
<dbReference type="Proteomes" id="UP000070700">
    <property type="component" value="Unassembled WGS sequence"/>
</dbReference>
<accession>A0A194WXK9</accession>
<name>A0A194WXK9_MOLSC</name>
<evidence type="ECO:0000256" key="13">
    <source>
        <dbReference type="ARBA" id="ARBA00023326"/>
    </source>
</evidence>
<comment type="similarity">
    <text evidence="14">Belongs to the polysaccharide monooxygenase AA9 family.</text>
</comment>
<keyword evidence="6" id="KW-0136">Cellulose degradation</keyword>
<dbReference type="GO" id="GO:0005576">
    <property type="term" value="C:extracellular region"/>
    <property type="evidence" value="ECO:0007669"/>
    <property type="project" value="UniProtKB-SubCell"/>
</dbReference>
<evidence type="ECO:0000256" key="1">
    <source>
        <dbReference type="ARBA" id="ARBA00001973"/>
    </source>
</evidence>
<evidence type="ECO:0000256" key="11">
    <source>
        <dbReference type="ARBA" id="ARBA00023180"/>
    </source>
</evidence>
<dbReference type="Pfam" id="PF03443">
    <property type="entry name" value="AA9"/>
    <property type="match status" value="1"/>
</dbReference>
<keyword evidence="3" id="KW-0964">Secreted</keyword>
<evidence type="ECO:0000256" key="10">
    <source>
        <dbReference type="ARBA" id="ARBA00023157"/>
    </source>
</evidence>
<evidence type="ECO:0000313" key="19">
    <source>
        <dbReference type="EMBL" id="KUJ12322.1"/>
    </source>
</evidence>
<comment type="cofactor">
    <cofactor evidence="1">
        <name>Cu(2+)</name>
        <dbReference type="ChEBI" id="CHEBI:29036"/>
    </cofactor>
</comment>
<dbReference type="Gene3D" id="2.70.50.70">
    <property type="match status" value="1"/>
</dbReference>
<feature type="signal peptide" evidence="17">
    <location>
        <begin position="1"/>
        <end position="16"/>
    </location>
</feature>
<dbReference type="InParanoid" id="A0A194WXK9"/>
<dbReference type="GeneID" id="28815544"/>
<sequence>MKFVTPFLALATAVHAHYNFPSMISGTTTTPAWQFVRQWTGYYTFDPVQNVASEDIRCNVNGSTAFAPNTLSLAAGSTVGFSANPDIYHPGPLLVYMAKVPAGKTAANFDGSGAVWFKIYEEGPTFGGQALTWPTDSATSVSFKIPAATPSGDYLLRVEHIGLHVAQSSGGAQFYLSCGQITVTGGGSGTPGPLVSFPGAYKATDPGILINVYYPVPTSYTPPGPAVWTG</sequence>
<evidence type="ECO:0000256" key="6">
    <source>
        <dbReference type="ARBA" id="ARBA00023001"/>
    </source>
</evidence>